<organism evidence="1 2">
    <name type="scientific">Schumannella luteola</name>
    <dbReference type="NCBI Taxonomy" id="472059"/>
    <lineage>
        <taxon>Bacteria</taxon>
        <taxon>Bacillati</taxon>
        <taxon>Actinomycetota</taxon>
        <taxon>Actinomycetes</taxon>
        <taxon>Micrococcales</taxon>
        <taxon>Microbacteriaceae</taxon>
        <taxon>Schumannella</taxon>
    </lineage>
</organism>
<reference evidence="1 2" key="1">
    <citation type="submission" date="2020-07" db="EMBL/GenBank/DDBJ databases">
        <title>Sequencing the genomes of 1000 actinobacteria strains.</title>
        <authorList>
            <person name="Klenk H.-P."/>
        </authorList>
    </citation>
    <scope>NUCLEOTIDE SEQUENCE [LARGE SCALE GENOMIC DNA]</scope>
    <source>
        <strain evidence="1 2">DSM 23141</strain>
    </source>
</reference>
<dbReference type="EMBL" id="JACBZY010000001">
    <property type="protein sequence ID" value="NYG99079.1"/>
    <property type="molecule type" value="Genomic_DNA"/>
</dbReference>
<keyword evidence="2" id="KW-1185">Reference proteome</keyword>
<name>A0A852YMW5_9MICO</name>
<accession>A0A852YMW5</accession>
<comment type="caution">
    <text evidence="1">The sequence shown here is derived from an EMBL/GenBank/DDBJ whole genome shotgun (WGS) entry which is preliminary data.</text>
</comment>
<proteinExistence type="predicted"/>
<evidence type="ECO:0000313" key="1">
    <source>
        <dbReference type="EMBL" id="NYG99079.1"/>
    </source>
</evidence>
<dbReference type="Pfam" id="PF24716">
    <property type="entry name" value="WapI"/>
    <property type="match status" value="1"/>
</dbReference>
<dbReference type="Proteomes" id="UP000553888">
    <property type="component" value="Unassembled WGS sequence"/>
</dbReference>
<evidence type="ECO:0000313" key="2">
    <source>
        <dbReference type="Proteomes" id="UP000553888"/>
    </source>
</evidence>
<sequence>MVVIRPVDYEFPSTVDHDDLNWLIIEGHVRAGDEEWGFRDPALQVDDARALGTWLAEVLRDEVETTVDGLFDGEPQFSALEPNIGFGFIARTTTSVTLRVFLRAESAPPSRRSDSAGRQAEFFVDLSLDADDLRLAISIWREECALFPDRFPQ</sequence>
<gene>
    <name evidence="1" type="ORF">BJ979_001705</name>
</gene>
<protein>
    <submittedName>
        <fullName evidence="1">Uncharacterized protein</fullName>
    </submittedName>
</protein>
<dbReference type="AlphaFoldDB" id="A0A852YMW5"/>
<dbReference type="InterPro" id="IPR056510">
    <property type="entry name" value="WapI"/>
</dbReference>